<sequence length="88" mass="9921">MPHLSSRCRESINHAAQRSGCLGISQRSANNDQFCFHQASRKSSTEVYDDVEICLSFEVDLEKTQSCRSLVGIRNTGQPLGNPRCREY</sequence>
<protein>
    <submittedName>
        <fullName evidence="1">Uncharacterized protein</fullName>
    </submittedName>
</protein>
<dbReference type="AlphaFoldDB" id="M4BLL1"/>
<dbReference type="VEuPathDB" id="FungiDB:HpaG807296"/>
<dbReference type="EnsemblProtists" id="HpaT807296">
    <property type="protein sequence ID" value="HpaP807296"/>
    <property type="gene ID" value="HpaG807296"/>
</dbReference>
<dbReference type="HOGENOM" id="CLU_2473768_0_0_1"/>
<keyword evidence="2" id="KW-1185">Reference proteome</keyword>
<name>M4BLL1_HYAAE</name>
<dbReference type="InParanoid" id="M4BLL1"/>
<reference evidence="2" key="1">
    <citation type="journal article" date="2010" name="Science">
        <title>Signatures of adaptation to obligate biotrophy in the Hyaloperonospora arabidopsidis genome.</title>
        <authorList>
            <person name="Baxter L."/>
            <person name="Tripathy S."/>
            <person name="Ishaque N."/>
            <person name="Boot N."/>
            <person name="Cabral A."/>
            <person name="Kemen E."/>
            <person name="Thines M."/>
            <person name="Ah-Fong A."/>
            <person name="Anderson R."/>
            <person name="Badejoko W."/>
            <person name="Bittner-Eddy P."/>
            <person name="Boore J.L."/>
            <person name="Chibucos M.C."/>
            <person name="Coates M."/>
            <person name="Dehal P."/>
            <person name="Delehaunty K."/>
            <person name="Dong S."/>
            <person name="Downton P."/>
            <person name="Dumas B."/>
            <person name="Fabro G."/>
            <person name="Fronick C."/>
            <person name="Fuerstenberg S.I."/>
            <person name="Fulton L."/>
            <person name="Gaulin E."/>
            <person name="Govers F."/>
            <person name="Hughes L."/>
            <person name="Humphray S."/>
            <person name="Jiang R.H."/>
            <person name="Judelson H."/>
            <person name="Kamoun S."/>
            <person name="Kyung K."/>
            <person name="Meijer H."/>
            <person name="Minx P."/>
            <person name="Morris P."/>
            <person name="Nelson J."/>
            <person name="Phuntumart V."/>
            <person name="Qutob D."/>
            <person name="Rehmany A."/>
            <person name="Rougon-Cardoso A."/>
            <person name="Ryden P."/>
            <person name="Torto-Alalibo T."/>
            <person name="Studholme D."/>
            <person name="Wang Y."/>
            <person name="Win J."/>
            <person name="Wood J."/>
            <person name="Clifton S.W."/>
            <person name="Rogers J."/>
            <person name="Van den Ackerveken G."/>
            <person name="Jones J.D."/>
            <person name="McDowell J.M."/>
            <person name="Beynon J."/>
            <person name="Tyler B.M."/>
        </authorList>
    </citation>
    <scope>NUCLEOTIDE SEQUENCE [LARGE SCALE GENOMIC DNA]</scope>
    <source>
        <strain evidence="2">Emoy2</strain>
    </source>
</reference>
<evidence type="ECO:0000313" key="1">
    <source>
        <dbReference type="EnsemblProtists" id="HpaP807296"/>
    </source>
</evidence>
<proteinExistence type="predicted"/>
<organism evidence="1 2">
    <name type="scientific">Hyaloperonospora arabidopsidis (strain Emoy2)</name>
    <name type="common">Downy mildew agent</name>
    <name type="synonym">Peronospora arabidopsidis</name>
    <dbReference type="NCBI Taxonomy" id="559515"/>
    <lineage>
        <taxon>Eukaryota</taxon>
        <taxon>Sar</taxon>
        <taxon>Stramenopiles</taxon>
        <taxon>Oomycota</taxon>
        <taxon>Peronosporomycetes</taxon>
        <taxon>Peronosporales</taxon>
        <taxon>Peronosporaceae</taxon>
        <taxon>Hyaloperonospora</taxon>
    </lineage>
</organism>
<evidence type="ECO:0000313" key="2">
    <source>
        <dbReference type="Proteomes" id="UP000011713"/>
    </source>
</evidence>
<accession>M4BLL1</accession>
<dbReference type="Proteomes" id="UP000011713">
    <property type="component" value="Unassembled WGS sequence"/>
</dbReference>
<reference evidence="1" key="2">
    <citation type="submission" date="2015-06" db="UniProtKB">
        <authorList>
            <consortium name="EnsemblProtists"/>
        </authorList>
    </citation>
    <scope>IDENTIFICATION</scope>
    <source>
        <strain evidence="1">Emoy2</strain>
    </source>
</reference>
<dbReference type="EMBL" id="JH598389">
    <property type="status" value="NOT_ANNOTATED_CDS"/>
    <property type="molecule type" value="Genomic_DNA"/>
</dbReference>